<evidence type="ECO:0000256" key="1">
    <source>
        <dbReference type="SAM" id="MobiDB-lite"/>
    </source>
</evidence>
<gene>
    <name evidence="2" type="ORF">KL86PLE_90567</name>
</gene>
<accession>A0A212LQC8</accession>
<protein>
    <submittedName>
        <fullName evidence="2">Uncharacterized protein</fullName>
    </submittedName>
</protein>
<dbReference type="EMBL" id="FMJD01000013">
    <property type="protein sequence ID" value="SCM79650.1"/>
    <property type="molecule type" value="Genomic_DNA"/>
</dbReference>
<feature type="region of interest" description="Disordered" evidence="1">
    <location>
        <begin position="33"/>
        <end position="98"/>
    </location>
</feature>
<dbReference type="RefSeq" id="WP_288198683.1">
    <property type="nucleotide sequence ID" value="NZ_LT608334.1"/>
</dbReference>
<name>A0A212LQC8_9HYPH</name>
<sequence length="98" mass="10312">MRVTAVRKGYFGGKIRDAGEVFDLPDALMRDGARPSWVEPEEGATASPAGPDEGGEPIARKRGRKPKPPSAPEPPEGNGLLEALGGPPPDWLPGDITE</sequence>
<dbReference type="AlphaFoldDB" id="A0A212LQC8"/>
<proteinExistence type="predicted"/>
<evidence type="ECO:0000313" key="2">
    <source>
        <dbReference type="EMBL" id="SCM79650.1"/>
    </source>
</evidence>
<organism evidence="2">
    <name type="scientific">uncultured Pleomorphomonas sp</name>
    <dbReference type="NCBI Taxonomy" id="442121"/>
    <lineage>
        <taxon>Bacteria</taxon>
        <taxon>Pseudomonadati</taxon>
        <taxon>Pseudomonadota</taxon>
        <taxon>Alphaproteobacteria</taxon>
        <taxon>Hyphomicrobiales</taxon>
        <taxon>Pleomorphomonadaceae</taxon>
        <taxon>Pleomorphomonas</taxon>
        <taxon>environmental samples</taxon>
    </lineage>
</organism>
<reference evidence="2" key="1">
    <citation type="submission" date="2016-08" db="EMBL/GenBank/DDBJ databases">
        <authorList>
            <person name="Seilhamer J.J."/>
        </authorList>
    </citation>
    <scope>NUCLEOTIDE SEQUENCE</scope>
    <source>
        <strain evidence="2">86</strain>
    </source>
</reference>